<organism evidence="1 2">
    <name type="scientific">Eumeta variegata</name>
    <name type="common">Bagworm moth</name>
    <name type="synonym">Eumeta japonica</name>
    <dbReference type="NCBI Taxonomy" id="151549"/>
    <lineage>
        <taxon>Eukaryota</taxon>
        <taxon>Metazoa</taxon>
        <taxon>Ecdysozoa</taxon>
        <taxon>Arthropoda</taxon>
        <taxon>Hexapoda</taxon>
        <taxon>Insecta</taxon>
        <taxon>Pterygota</taxon>
        <taxon>Neoptera</taxon>
        <taxon>Endopterygota</taxon>
        <taxon>Lepidoptera</taxon>
        <taxon>Glossata</taxon>
        <taxon>Ditrysia</taxon>
        <taxon>Tineoidea</taxon>
        <taxon>Psychidae</taxon>
        <taxon>Oiketicinae</taxon>
        <taxon>Eumeta</taxon>
    </lineage>
</organism>
<name>A0A4C1XYD5_EUMVA</name>
<reference evidence="1 2" key="1">
    <citation type="journal article" date="2019" name="Commun. Biol.">
        <title>The bagworm genome reveals a unique fibroin gene that provides high tensile strength.</title>
        <authorList>
            <person name="Kono N."/>
            <person name="Nakamura H."/>
            <person name="Ohtoshi R."/>
            <person name="Tomita M."/>
            <person name="Numata K."/>
            <person name="Arakawa K."/>
        </authorList>
    </citation>
    <scope>NUCLEOTIDE SEQUENCE [LARGE SCALE GENOMIC DNA]</scope>
</reference>
<dbReference type="AlphaFoldDB" id="A0A4C1XYD5"/>
<dbReference type="Proteomes" id="UP000299102">
    <property type="component" value="Unassembled WGS sequence"/>
</dbReference>
<dbReference type="EMBL" id="BGZK01000979">
    <property type="protein sequence ID" value="GBP67287.1"/>
    <property type="molecule type" value="Genomic_DNA"/>
</dbReference>
<sequence length="102" mass="11612">MHHTLTHNYFLRRCTSYPRSAYSVFLTNYSRMRRPYAHAHTSQHGHEECKGDAYVGNAANALITPGEAARDKKTTSLDSFGCTFGLHFYVENVKCALLDRRA</sequence>
<keyword evidence="2" id="KW-1185">Reference proteome</keyword>
<evidence type="ECO:0000313" key="2">
    <source>
        <dbReference type="Proteomes" id="UP000299102"/>
    </source>
</evidence>
<protein>
    <submittedName>
        <fullName evidence="1">Uncharacterized protein</fullName>
    </submittedName>
</protein>
<evidence type="ECO:0000313" key="1">
    <source>
        <dbReference type="EMBL" id="GBP67287.1"/>
    </source>
</evidence>
<gene>
    <name evidence="1" type="ORF">EVAR_43798_1</name>
</gene>
<comment type="caution">
    <text evidence="1">The sequence shown here is derived from an EMBL/GenBank/DDBJ whole genome shotgun (WGS) entry which is preliminary data.</text>
</comment>
<accession>A0A4C1XYD5</accession>
<proteinExistence type="predicted"/>